<evidence type="ECO:0000313" key="1">
    <source>
        <dbReference type="EMBL" id="GAH51588.1"/>
    </source>
</evidence>
<gene>
    <name evidence="1" type="ORF">S03H2_37840</name>
</gene>
<sequence>MAASVEKLKQKEKKEPVIEAKEIQQEKKEPVIQLSKSDLTDIIQNVVTEMLDKREKK</sequence>
<name>X1I219_9ZZZZ</name>
<proteinExistence type="predicted"/>
<organism evidence="1">
    <name type="scientific">marine sediment metagenome</name>
    <dbReference type="NCBI Taxonomy" id="412755"/>
    <lineage>
        <taxon>unclassified sequences</taxon>
        <taxon>metagenomes</taxon>
        <taxon>ecological metagenomes</taxon>
    </lineage>
</organism>
<comment type="caution">
    <text evidence="1">The sequence shown here is derived from an EMBL/GenBank/DDBJ whole genome shotgun (WGS) entry which is preliminary data.</text>
</comment>
<reference evidence="1" key="1">
    <citation type="journal article" date="2014" name="Front. Microbiol.">
        <title>High frequency of phylogenetically diverse reductive dehalogenase-homologous genes in deep subseafloor sedimentary metagenomes.</title>
        <authorList>
            <person name="Kawai M."/>
            <person name="Futagami T."/>
            <person name="Toyoda A."/>
            <person name="Takaki Y."/>
            <person name="Nishi S."/>
            <person name="Hori S."/>
            <person name="Arai W."/>
            <person name="Tsubouchi T."/>
            <person name="Morono Y."/>
            <person name="Uchiyama I."/>
            <person name="Ito T."/>
            <person name="Fujiyama A."/>
            <person name="Inagaki F."/>
            <person name="Takami H."/>
        </authorList>
    </citation>
    <scope>NUCLEOTIDE SEQUENCE</scope>
    <source>
        <strain evidence="1">Expedition CK06-06</strain>
    </source>
</reference>
<dbReference type="AlphaFoldDB" id="X1I219"/>
<protein>
    <submittedName>
        <fullName evidence="1">Uncharacterized protein</fullName>
    </submittedName>
</protein>
<accession>X1I219</accession>
<dbReference type="EMBL" id="BARU01023305">
    <property type="protein sequence ID" value="GAH51588.1"/>
    <property type="molecule type" value="Genomic_DNA"/>
</dbReference>